<dbReference type="InterPro" id="IPR012349">
    <property type="entry name" value="Split_barrel_FMN-bd"/>
</dbReference>
<name>A0AAW9FIV4_9HYPH</name>
<comment type="caution">
    <text evidence="3">The sequence shown here is derived from an EMBL/GenBank/DDBJ whole genome shotgun (WGS) entry which is preliminary data.</text>
</comment>
<dbReference type="Pfam" id="PF01613">
    <property type="entry name" value="Flavin_Reduct"/>
    <property type="match status" value="1"/>
</dbReference>
<dbReference type="GO" id="GO:0042602">
    <property type="term" value="F:riboflavin reductase (NADPH) activity"/>
    <property type="evidence" value="ECO:0007669"/>
    <property type="project" value="TreeGrafter"/>
</dbReference>
<dbReference type="PANTHER" id="PTHR30466:SF1">
    <property type="entry name" value="FMN REDUCTASE (NADH) RUTF"/>
    <property type="match status" value="1"/>
</dbReference>
<dbReference type="InterPro" id="IPR002563">
    <property type="entry name" value="Flavin_Rdtase-like_dom"/>
</dbReference>
<reference evidence="3" key="1">
    <citation type="journal article" date="2023" name="Phytobiomes J">
        <title>Deciphering the key players within the bacterial microbiota associated with aerial crown gall tumors on rhododendron: Insights into the gallobiome.</title>
        <authorList>
            <person name="Kuzmanovic N."/>
            <person name="Nesme J."/>
            <person name="Wolf J."/>
            <person name="Neumann-Schaal M."/>
            <person name="Petersen J."/>
            <person name="Fernandez-Gnecco G."/>
            <person name="Sproeer C."/>
            <person name="Bunk B."/>
            <person name="Overmann J."/>
            <person name="Sorensen S.J."/>
            <person name="Idczak E."/>
            <person name="Smalla K."/>
        </authorList>
    </citation>
    <scope>NUCLEOTIDE SEQUENCE</scope>
    <source>
        <strain evidence="3">Rho-11.1</strain>
    </source>
</reference>
<dbReference type="PANTHER" id="PTHR30466">
    <property type="entry name" value="FLAVIN REDUCTASE"/>
    <property type="match status" value="1"/>
</dbReference>
<evidence type="ECO:0000259" key="2">
    <source>
        <dbReference type="SMART" id="SM00903"/>
    </source>
</evidence>
<evidence type="ECO:0000313" key="3">
    <source>
        <dbReference type="EMBL" id="MDX8304373.1"/>
    </source>
</evidence>
<dbReference type="RefSeq" id="WP_320203113.1">
    <property type="nucleotide sequence ID" value="NZ_CP192782.1"/>
</dbReference>
<sequence>MAQAQGTTGNDTFTVDFRNAMARLGAAVNIVTTDGEAGRTGFAATAVCSISDMPPSLLVCINRSSSAYAPVLANGVLCVNVAGDNHQPVCQLFAGKTPAAERFSLGAWSALETGSPVLEDALESFDCRITATYSIGTHDILVCKVVALKPRRDGRALVYFERSYRSV</sequence>
<gene>
    <name evidence="3" type="ORF">RMR22_19105</name>
</gene>
<dbReference type="SUPFAM" id="SSF50475">
    <property type="entry name" value="FMN-binding split barrel"/>
    <property type="match status" value="1"/>
</dbReference>
<dbReference type="GO" id="GO:0006208">
    <property type="term" value="P:pyrimidine nucleobase catabolic process"/>
    <property type="evidence" value="ECO:0007669"/>
    <property type="project" value="TreeGrafter"/>
</dbReference>
<dbReference type="AlphaFoldDB" id="A0AAW9FIV4"/>
<dbReference type="EMBL" id="JAVRAF010000007">
    <property type="protein sequence ID" value="MDX8304373.1"/>
    <property type="molecule type" value="Genomic_DNA"/>
</dbReference>
<feature type="domain" description="Flavin reductase like" evidence="2">
    <location>
        <begin position="21"/>
        <end position="166"/>
    </location>
</feature>
<protein>
    <submittedName>
        <fullName evidence="3">Flavin reductase</fullName>
    </submittedName>
</protein>
<keyword evidence="1" id="KW-0560">Oxidoreductase</keyword>
<evidence type="ECO:0000256" key="1">
    <source>
        <dbReference type="ARBA" id="ARBA00023002"/>
    </source>
</evidence>
<dbReference type="InterPro" id="IPR050268">
    <property type="entry name" value="NADH-dep_flavin_reductase"/>
</dbReference>
<accession>A0AAW9FIV4</accession>
<proteinExistence type="predicted"/>
<dbReference type="SMART" id="SM00903">
    <property type="entry name" value="Flavin_Reduct"/>
    <property type="match status" value="1"/>
</dbReference>
<organism evidence="3">
    <name type="scientific">Agrobacterium rosae</name>
    <dbReference type="NCBI Taxonomy" id="1972867"/>
    <lineage>
        <taxon>Bacteria</taxon>
        <taxon>Pseudomonadati</taxon>
        <taxon>Pseudomonadota</taxon>
        <taxon>Alphaproteobacteria</taxon>
        <taxon>Hyphomicrobiales</taxon>
        <taxon>Rhizobiaceae</taxon>
        <taxon>Rhizobium/Agrobacterium group</taxon>
        <taxon>Agrobacterium</taxon>
    </lineage>
</organism>
<dbReference type="Gene3D" id="2.30.110.10">
    <property type="entry name" value="Electron Transport, Fmn-binding Protein, Chain A"/>
    <property type="match status" value="1"/>
</dbReference>
<dbReference type="GO" id="GO:0010181">
    <property type="term" value="F:FMN binding"/>
    <property type="evidence" value="ECO:0007669"/>
    <property type="project" value="InterPro"/>
</dbReference>